<feature type="region of interest" description="Disordered" evidence="2">
    <location>
        <begin position="260"/>
        <end position="284"/>
    </location>
</feature>
<evidence type="ECO:0000313" key="5">
    <source>
        <dbReference type="Proteomes" id="UP000032702"/>
    </source>
</evidence>
<proteinExistence type="predicted"/>
<feature type="compositionally biased region" description="Pro residues" evidence="2">
    <location>
        <begin position="48"/>
        <end position="68"/>
    </location>
</feature>
<feature type="signal peptide" evidence="3">
    <location>
        <begin position="1"/>
        <end position="29"/>
    </location>
</feature>
<feature type="region of interest" description="Disordered" evidence="2">
    <location>
        <begin position="28"/>
        <end position="85"/>
    </location>
</feature>
<organism evidence="4 5">
    <name type="scientific">Stigmatella aurantiaca (strain DW4/3-1)</name>
    <dbReference type="NCBI Taxonomy" id="378806"/>
    <lineage>
        <taxon>Bacteria</taxon>
        <taxon>Pseudomonadati</taxon>
        <taxon>Myxococcota</taxon>
        <taxon>Myxococcia</taxon>
        <taxon>Myxococcales</taxon>
        <taxon>Cystobacterineae</taxon>
        <taxon>Archangiaceae</taxon>
        <taxon>Stigmatella</taxon>
    </lineage>
</organism>
<dbReference type="Proteomes" id="UP000032702">
    <property type="component" value="Unassembled WGS sequence"/>
</dbReference>
<dbReference type="PATRIC" id="fig|378806.16.peg.6543"/>
<evidence type="ECO:0000313" key="4">
    <source>
        <dbReference type="EMBL" id="EAU67359.1"/>
    </source>
</evidence>
<protein>
    <recommendedName>
        <fullName evidence="6">Dihydrolipoamide acetyltransferase</fullName>
    </recommendedName>
</protein>
<feature type="chain" id="PRO_5004167168" description="Dihydrolipoamide acetyltransferase" evidence="3">
    <location>
        <begin position="30"/>
        <end position="284"/>
    </location>
</feature>
<dbReference type="EMBL" id="AAMD01000035">
    <property type="protein sequence ID" value="EAU67359.1"/>
    <property type="molecule type" value="Genomic_DNA"/>
</dbReference>
<evidence type="ECO:0000256" key="1">
    <source>
        <dbReference type="SAM" id="Coils"/>
    </source>
</evidence>
<keyword evidence="1" id="KW-0175">Coiled coil</keyword>
<evidence type="ECO:0000256" key="2">
    <source>
        <dbReference type="SAM" id="MobiDB-lite"/>
    </source>
</evidence>
<comment type="caution">
    <text evidence="4">The sequence shown here is derived from an EMBL/GenBank/DDBJ whole genome shotgun (WGS) entry which is preliminary data.</text>
</comment>
<keyword evidence="3" id="KW-0732">Signal</keyword>
<accession>Q095E4</accession>
<evidence type="ECO:0008006" key="6">
    <source>
        <dbReference type="Google" id="ProtNLM"/>
    </source>
</evidence>
<sequence length="284" mass="29443">MSRSLVRCASSTLCLLALLGTGLALPASAQDASASPPPPASSTAVPAEPNPAAPSAPAAPGPEAPVVPAPAADSPAPGDAAAATAVSAQTAEEAFNTRIKTLEEQVVDLKEKIYRSKARLLLLQESVLAGDISSGARTVVRHKSDMGSSFALDSVSYALDGAPIFTRVNEEGMLDNPDGVEIFNGRIIPGQHQLSVRLTYRGNGYGVFSYLDGYKFKVQSSYTFSADAGKVTTLTVVGFEKGGFTTDLKDRPAVRYDIEVERDAGKPAPTAEESAAPTSSTSTP</sequence>
<evidence type="ECO:0000256" key="3">
    <source>
        <dbReference type="SAM" id="SignalP"/>
    </source>
</evidence>
<reference evidence="4 5" key="1">
    <citation type="submission" date="2006-04" db="EMBL/GenBank/DDBJ databases">
        <authorList>
            <person name="Nierman W.C."/>
        </authorList>
    </citation>
    <scope>NUCLEOTIDE SEQUENCE [LARGE SCALE GENOMIC DNA]</scope>
    <source>
        <strain evidence="4 5">DW4/3-1</strain>
    </source>
</reference>
<name>Q095E4_STIAD</name>
<feature type="compositionally biased region" description="Low complexity" evidence="2">
    <location>
        <begin position="267"/>
        <end position="284"/>
    </location>
</feature>
<feature type="compositionally biased region" description="Low complexity" evidence="2">
    <location>
        <begin position="69"/>
        <end position="85"/>
    </location>
</feature>
<feature type="coiled-coil region" evidence="1">
    <location>
        <begin position="92"/>
        <end position="119"/>
    </location>
</feature>
<gene>
    <name evidence="4" type="ORF">STIAU_7036</name>
</gene>
<dbReference type="AlphaFoldDB" id="Q095E4"/>